<sequence>MNATLDAGVLPAMQELHVSNDILDDRAALQAAWDRDGYWFFRDVLDTEAVGRLRRVFLDELSQLGVIAPDDPVARFNGKSLEDFPFRMESLASRKVWKPFVAEPSIHRFFSRLLADDPFWIPTVEYRATPPAQDRARARFDYVHQDGFYNAGIPFSICWIPLAEIDPDVGGLVLAEGMHKGPYLHDLAQPPLFPIPDGAVPAHAWRRTTYRPGDVVMMHLNTPHTGVANYSDRFRLSMDIRVMAASGDTPIIGNITSLTSREVAVQGDQGRSGAFVFDENTYCRGIDGRKVPLDEIPSHFRAGDEVILAVRDGRVTVLRPPH</sequence>
<keyword evidence="3" id="KW-0223">Dioxygenase</keyword>
<dbReference type="Pfam" id="PF05721">
    <property type="entry name" value="PhyH"/>
    <property type="match status" value="1"/>
</dbReference>
<evidence type="ECO:0000256" key="1">
    <source>
        <dbReference type="ARBA" id="ARBA00001954"/>
    </source>
</evidence>
<dbReference type="Gene3D" id="2.60.120.620">
    <property type="entry name" value="q2cbj1_9rhob like domain"/>
    <property type="match status" value="1"/>
</dbReference>
<dbReference type="PANTHER" id="PTHR20883">
    <property type="entry name" value="PHYTANOYL-COA DIOXYGENASE DOMAIN CONTAINING 1"/>
    <property type="match status" value="1"/>
</dbReference>
<dbReference type="RefSeq" id="WP_102634526.1">
    <property type="nucleotide sequence ID" value="NZ_CADIJZ010000021.1"/>
</dbReference>
<reference evidence="3 4" key="1">
    <citation type="submission" date="2018-01" db="EMBL/GenBank/DDBJ databases">
        <title>Whole genome analyses suggest that Burkholderia sensu lato contains two further novel genera in the rhizoxinica-symbiotica group Mycetohabitans gen. nov., and Trinickia gen. nov.: implications for the evolution of diazotrophy and nodulation in the Burkholderiaceae.</title>
        <authorList>
            <person name="Estrada-de los Santos P."/>
            <person name="Palmer M."/>
            <person name="Chavez-Ramirez B."/>
            <person name="Beukes C."/>
            <person name="Steenkamp E.T."/>
            <person name="Hirsch A.M."/>
            <person name="Manyaka P."/>
            <person name="Maluk M."/>
            <person name="Lafos M."/>
            <person name="Crook M."/>
            <person name="Gross E."/>
            <person name="Simon M.F."/>
            <person name="Bueno dos Reis Junior F."/>
            <person name="Poole P.S."/>
            <person name="Venter S.N."/>
            <person name="James E.K."/>
        </authorList>
    </citation>
    <scope>NUCLEOTIDE SEQUENCE [LARGE SCALE GENOMIC DNA]</scope>
    <source>
        <strain evidence="3 4">WSM 3937</strain>
    </source>
</reference>
<comment type="cofactor">
    <cofactor evidence="1">
        <name>Fe(2+)</name>
        <dbReference type="ChEBI" id="CHEBI:29033"/>
    </cofactor>
</comment>
<keyword evidence="3" id="KW-0560">Oxidoreductase</keyword>
<dbReference type="GO" id="GO:0016706">
    <property type="term" value="F:2-oxoglutarate-dependent dioxygenase activity"/>
    <property type="evidence" value="ECO:0007669"/>
    <property type="project" value="UniProtKB-ARBA"/>
</dbReference>
<gene>
    <name evidence="3" type="ORF">C0Z16_23780</name>
    <name evidence="2" type="ORF">LMG27174_05019</name>
</gene>
<dbReference type="SUPFAM" id="SSF51197">
    <property type="entry name" value="Clavaminate synthase-like"/>
    <property type="match status" value="1"/>
</dbReference>
<dbReference type="AlphaFoldDB" id="A0A2N7WET8"/>
<organism evidence="2 5">
    <name type="scientific">Paraburkholderia rhynchosiae</name>
    <dbReference type="NCBI Taxonomy" id="487049"/>
    <lineage>
        <taxon>Bacteria</taxon>
        <taxon>Pseudomonadati</taxon>
        <taxon>Pseudomonadota</taxon>
        <taxon>Betaproteobacteria</taxon>
        <taxon>Burkholderiales</taxon>
        <taxon>Burkholderiaceae</taxon>
        <taxon>Paraburkholderia</taxon>
    </lineage>
</organism>
<dbReference type="EMBL" id="CADIJZ010000021">
    <property type="protein sequence ID" value="CAB3721693.1"/>
    <property type="molecule type" value="Genomic_DNA"/>
</dbReference>
<reference evidence="2 5" key="2">
    <citation type="submission" date="2020-04" db="EMBL/GenBank/DDBJ databases">
        <authorList>
            <person name="De Canck E."/>
        </authorList>
    </citation>
    <scope>NUCLEOTIDE SEQUENCE [LARGE SCALE GENOMIC DNA]</scope>
    <source>
        <strain evidence="2 5">LMG 27174</strain>
    </source>
</reference>
<evidence type="ECO:0000313" key="4">
    <source>
        <dbReference type="Proteomes" id="UP000235659"/>
    </source>
</evidence>
<proteinExistence type="predicted"/>
<evidence type="ECO:0000313" key="2">
    <source>
        <dbReference type="EMBL" id="CAB3721693.1"/>
    </source>
</evidence>
<dbReference type="InterPro" id="IPR008775">
    <property type="entry name" value="Phytyl_CoA_dOase-like"/>
</dbReference>
<dbReference type="GO" id="GO:0005506">
    <property type="term" value="F:iron ion binding"/>
    <property type="evidence" value="ECO:0007669"/>
    <property type="project" value="UniProtKB-ARBA"/>
</dbReference>
<evidence type="ECO:0000313" key="5">
    <source>
        <dbReference type="Proteomes" id="UP000494205"/>
    </source>
</evidence>
<dbReference type="Proteomes" id="UP000235659">
    <property type="component" value="Unassembled WGS sequence"/>
</dbReference>
<dbReference type="EMBL" id="PNXY01000019">
    <property type="protein sequence ID" value="PMS27897.1"/>
    <property type="molecule type" value="Genomic_DNA"/>
</dbReference>
<accession>A0A2N7WET8</accession>
<dbReference type="OrthoDB" id="183023at2"/>
<dbReference type="Proteomes" id="UP000494205">
    <property type="component" value="Unassembled WGS sequence"/>
</dbReference>
<protein>
    <submittedName>
        <fullName evidence="3">Phytanoyl-CoA dioxygenase</fullName>
    </submittedName>
</protein>
<dbReference type="PANTHER" id="PTHR20883:SF48">
    <property type="entry name" value="ECTOINE DIOXYGENASE"/>
    <property type="match status" value="1"/>
</dbReference>
<keyword evidence="4" id="KW-1185">Reference proteome</keyword>
<name>A0A2N7WET8_9BURK</name>
<evidence type="ECO:0000313" key="3">
    <source>
        <dbReference type="EMBL" id="PMS27897.1"/>
    </source>
</evidence>